<feature type="domain" description="DUF3496" evidence="2">
    <location>
        <begin position="91"/>
        <end position="173"/>
    </location>
</feature>
<sequence>MENEFLRQEVLSLEELKITCGKLEEEKKELEEKLLTLQSRQNDSVEIDPRGQYEAASEKTERVKTFEEMVQSLQAKIYLHQLREHHDASMRSQMRLNIRDMKAKLFDMNNQVYAYKIELEQCKQLYLEEVDRRMSLSDELSMTKERLAEVSNELGRRCNVQETSMILLHTSRVEITACRTVAASSISLSSEQYFQEETS</sequence>
<evidence type="ECO:0000313" key="3">
    <source>
        <dbReference type="EMBL" id="MBZ3873173.1"/>
    </source>
</evidence>
<reference evidence="3" key="1">
    <citation type="submission" date="2020-03" db="EMBL/GenBank/DDBJ databases">
        <title>Studies in the Genomics of Life Span.</title>
        <authorList>
            <person name="Glass D."/>
        </authorList>
    </citation>
    <scope>NUCLEOTIDE SEQUENCE</scope>
    <source>
        <strain evidence="3">SUZIE</strain>
        <tissue evidence="3">Muscle</tissue>
    </source>
</reference>
<comment type="caution">
    <text evidence="3">The sequence shown here is derived from an EMBL/GenBank/DDBJ whole genome shotgun (WGS) entry which is preliminary data.</text>
</comment>
<dbReference type="InterPro" id="IPR021885">
    <property type="entry name" value="DUF3496"/>
</dbReference>
<dbReference type="EMBL" id="JAATJV010200677">
    <property type="protein sequence ID" value="MBZ3873173.1"/>
    <property type="molecule type" value="Genomic_DNA"/>
</dbReference>
<feature type="coiled-coil region" evidence="1">
    <location>
        <begin position="6"/>
        <end position="76"/>
    </location>
</feature>
<keyword evidence="4" id="KW-1185">Reference proteome</keyword>
<proteinExistence type="predicted"/>
<accession>A0AA41MK05</accession>
<keyword evidence="1" id="KW-0175">Coiled coil</keyword>
<protein>
    <submittedName>
        <fullName evidence="3">Ankyrin repeat domain-containing protein 26</fullName>
    </submittedName>
</protein>
<evidence type="ECO:0000256" key="1">
    <source>
        <dbReference type="SAM" id="Coils"/>
    </source>
</evidence>
<gene>
    <name evidence="3" type="ORF">SUZIE_121615</name>
</gene>
<name>A0AA41MK05_SCICA</name>
<organism evidence="3 4">
    <name type="scientific">Sciurus carolinensis</name>
    <name type="common">Eastern gray squirrel</name>
    <dbReference type="NCBI Taxonomy" id="30640"/>
    <lineage>
        <taxon>Eukaryota</taxon>
        <taxon>Metazoa</taxon>
        <taxon>Chordata</taxon>
        <taxon>Craniata</taxon>
        <taxon>Vertebrata</taxon>
        <taxon>Euteleostomi</taxon>
        <taxon>Mammalia</taxon>
        <taxon>Eutheria</taxon>
        <taxon>Euarchontoglires</taxon>
        <taxon>Glires</taxon>
        <taxon>Rodentia</taxon>
        <taxon>Sciuromorpha</taxon>
        <taxon>Sciuridae</taxon>
        <taxon>Sciurinae</taxon>
        <taxon>Sciurini</taxon>
        <taxon>Sciurus</taxon>
    </lineage>
</organism>
<evidence type="ECO:0000259" key="2">
    <source>
        <dbReference type="Pfam" id="PF12001"/>
    </source>
</evidence>
<dbReference type="Proteomes" id="UP001166674">
    <property type="component" value="Unassembled WGS sequence"/>
</dbReference>
<dbReference type="Pfam" id="PF12001">
    <property type="entry name" value="DUF3496"/>
    <property type="match status" value="1"/>
</dbReference>
<evidence type="ECO:0000313" key="4">
    <source>
        <dbReference type="Proteomes" id="UP001166674"/>
    </source>
</evidence>
<dbReference type="AlphaFoldDB" id="A0AA41MK05"/>